<dbReference type="AlphaFoldDB" id="X1CKD9"/>
<accession>X1CKD9</accession>
<feature type="non-terminal residue" evidence="1">
    <location>
        <position position="74"/>
    </location>
</feature>
<protein>
    <submittedName>
        <fullName evidence="1">Uncharacterized protein</fullName>
    </submittedName>
</protein>
<proteinExistence type="predicted"/>
<name>X1CKD9_9ZZZZ</name>
<sequence length="74" mass="7765">MANRTDDKGTVISAVGTEVEYLQSLGATSDQVNEAWYEVFVAGGAFTCVPHDVTLSCVPSDVADGKNVRLSSSP</sequence>
<organism evidence="1">
    <name type="scientific">marine sediment metagenome</name>
    <dbReference type="NCBI Taxonomy" id="412755"/>
    <lineage>
        <taxon>unclassified sequences</taxon>
        <taxon>metagenomes</taxon>
        <taxon>ecological metagenomes</taxon>
    </lineage>
</organism>
<comment type="caution">
    <text evidence="1">The sequence shown here is derived from an EMBL/GenBank/DDBJ whole genome shotgun (WGS) entry which is preliminary data.</text>
</comment>
<evidence type="ECO:0000313" key="1">
    <source>
        <dbReference type="EMBL" id="GAH08192.1"/>
    </source>
</evidence>
<dbReference type="EMBL" id="BART01030871">
    <property type="protein sequence ID" value="GAH08192.1"/>
    <property type="molecule type" value="Genomic_DNA"/>
</dbReference>
<gene>
    <name evidence="1" type="ORF">S01H4_53770</name>
</gene>
<reference evidence="1" key="1">
    <citation type="journal article" date="2014" name="Front. Microbiol.">
        <title>High frequency of phylogenetically diverse reductive dehalogenase-homologous genes in deep subseafloor sedimentary metagenomes.</title>
        <authorList>
            <person name="Kawai M."/>
            <person name="Futagami T."/>
            <person name="Toyoda A."/>
            <person name="Takaki Y."/>
            <person name="Nishi S."/>
            <person name="Hori S."/>
            <person name="Arai W."/>
            <person name="Tsubouchi T."/>
            <person name="Morono Y."/>
            <person name="Uchiyama I."/>
            <person name="Ito T."/>
            <person name="Fujiyama A."/>
            <person name="Inagaki F."/>
            <person name="Takami H."/>
        </authorList>
    </citation>
    <scope>NUCLEOTIDE SEQUENCE</scope>
    <source>
        <strain evidence="1">Expedition CK06-06</strain>
    </source>
</reference>